<organism evidence="2 3">
    <name type="scientific">Protopolystoma xenopodis</name>
    <dbReference type="NCBI Taxonomy" id="117903"/>
    <lineage>
        <taxon>Eukaryota</taxon>
        <taxon>Metazoa</taxon>
        <taxon>Spiralia</taxon>
        <taxon>Lophotrochozoa</taxon>
        <taxon>Platyhelminthes</taxon>
        <taxon>Monogenea</taxon>
        <taxon>Polyopisthocotylea</taxon>
        <taxon>Polystomatidea</taxon>
        <taxon>Polystomatidae</taxon>
        <taxon>Protopolystoma</taxon>
    </lineage>
</organism>
<comment type="caution">
    <text evidence="2">The sequence shown here is derived from an EMBL/GenBank/DDBJ whole genome shotgun (WGS) entry which is preliminary data.</text>
</comment>
<gene>
    <name evidence="2" type="ORF">PXEA_LOCUS24694</name>
</gene>
<feature type="non-terminal residue" evidence="2">
    <location>
        <position position="1"/>
    </location>
</feature>
<dbReference type="AlphaFoldDB" id="A0A3S5AJX9"/>
<reference evidence="2" key="1">
    <citation type="submission" date="2018-11" db="EMBL/GenBank/DDBJ databases">
        <authorList>
            <consortium name="Pathogen Informatics"/>
        </authorList>
    </citation>
    <scope>NUCLEOTIDE SEQUENCE</scope>
</reference>
<name>A0A3S5AJX9_9PLAT</name>
<feature type="compositionally biased region" description="Polar residues" evidence="1">
    <location>
        <begin position="1"/>
        <end position="16"/>
    </location>
</feature>
<evidence type="ECO:0000313" key="3">
    <source>
        <dbReference type="Proteomes" id="UP000784294"/>
    </source>
</evidence>
<protein>
    <submittedName>
        <fullName evidence="2">Uncharacterized protein</fullName>
    </submittedName>
</protein>
<evidence type="ECO:0000313" key="2">
    <source>
        <dbReference type="EMBL" id="VEL31254.1"/>
    </source>
</evidence>
<accession>A0A3S5AJX9</accession>
<keyword evidence="3" id="KW-1185">Reference proteome</keyword>
<sequence>TPNPAESSTFDNSPSRTVNSNSPKPTNSSTSPGVGGGPSIVPGARTLDAGGHAGLTARSYARSIGQTRGSKGVTPQGSTLVCVNNKIRGARPNQMTNQGGQTLSSSHLAVTVQFGRQNKLGRSIPKSGRRVSE</sequence>
<evidence type="ECO:0000256" key="1">
    <source>
        <dbReference type="SAM" id="MobiDB-lite"/>
    </source>
</evidence>
<dbReference type="EMBL" id="CAAALY010120314">
    <property type="protein sequence ID" value="VEL31254.1"/>
    <property type="molecule type" value="Genomic_DNA"/>
</dbReference>
<feature type="region of interest" description="Disordered" evidence="1">
    <location>
        <begin position="1"/>
        <end position="52"/>
    </location>
</feature>
<feature type="compositionally biased region" description="Low complexity" evidence="1">
    <location>
        <begin position="17"/>
        <end position="32"/>
    </location>
</feature>
<proteinExistence type="predicted"/>
<dbReference type="Proteomes" id="UP000784294">
    <property type="component" value="Unassembled WGS sequence"/>
</dbReference>